<feature type="transmembrane region" description="Helical" evidence="16">
    <location>
        <begin position="216"/>
        <end position="236"/>
    </location>
</feature>
<evidence type="ECO:0000256" key="5">
    <source>
        <dbReference type="ARBA" id="ARBA00017171"/>
    </source>
</evidence>
<dbReference type="EC" id="2.7.8.8" evidence="4"/>
<dbReference type="Pfam" id="PF01066">
    <property type="entry name" value="CDP-OH_P_transf"/>
    <property type="match status" value="1"/>
</dbReference>
<name>A0ABY5XZF2_9BACT</name>
<evidence type="ECO:0000256" key="7">
    <source>
        <dbReference type="ARBA" id="ARBA00022679"/>
    </source>
</evidence>
<gene>
    <name evidence="17" type="primary">pssA</name>
    <name evidence="17" type="ORF">JBF11_07335</name>
</gene>
<evidence type="ECO:0000256" key="3">
    <source>
        <dbReference type="ARBA" id="ARBA00010441"/>
    </source>
</evidence>
<dbReference type="Proteomes" id="UP001058120">
    <property type="component" value="Chromosome"/>
</dbReference>
<evidence type="ECO:0000256" key="16">
    <source>
        <dbReference type="SAM" id="Phobius"/>
    </source>
</evidence>
<dbReference type="InterPro" id="IPR043130">
    <property type="entry name" value="CDP-OH_PTrfase_TM_dom"/>
</dbReference>
<evidence type="ECO:0000256" key="15">
    <source>
        <dbReference type="RuleBase" id="RU003750"/>
    </source>
</evidence>
<reference evidence="17" key="1">
    <citation type="submission" date="2020-12" db="EMBL/GenBank/DDBJ databases">
        <title>Taurinivorans muris gen. nov., sp. nov., fundamental and realized metabolic niche of a ubiquitous sulfidogenic bacterium in the murine intestine.</title>
        <authorList>
            <person name="Ye H."/>
            <person name="Hanson B.T."/>
            <person name="Loy A."/>
        </authorList>
    </citation>
    <scope>NUCLEOTIDE SEQUENCE</scope>
    <source>
        <strain evidence="17">LT0009</strain>
    </source>
</reference>
<dbReference type="InterPro" id="IPR000462">
    <property type="entry name" value="CDP-OH_P_trans"/>
</dbReference>
<feature type="transmembrane region" description="Helical" evidence="16">
    <location>
        <begin position="160"/>
        <end position="178"/>
    </location>
</feature>
<keyword evidence="8 16" id="KW-0812">Transmembrane</keyword>
<dbReference type="RefSeq" id="WP_334314834.1">
    <property type="nucleotide sequence ID" value="NZ_CP065938.1"/>
</dbReference>
<sequence>MTERKKPHKGVYVLPNLFTAGSLFAAFLCVTYCFKGQFQAAALSIFLSAVLDGLDGKVARLTNTASQFGIEFDSLADMVAFGLAPGVLAWTWQLEAYGKLGTAVSFLFVACAALRLARFNVDVAVVSKRFFIGLPSPAAGCTLAAFVVFVPYLPESFLPYLPQFTLFLCILAPLLMVSRVRYFSFKEYGFVKEHPFSVLVAAMLILILLFSEPFFFMFAVIFVYIICGIVYTYVYMPNRKHSLLRRLQKSGDGTCE</sequence>
<evidence type="ECO:0000256" key="6">
    <source>
        <dbReference type="ARBA" id="ARBA00022516"/>
    </source>
</evidence>
<comment type="similarity">
    <text evidence="3 15">Belongs to the CDP-alcohol phosphatidyltransferase class-I family.</text>
</comment>
<dbReference type="PROSITE" id="PS00379">
    <property type="entry name" value="CDP_ALCOHOL_P_TRANSF"/>
    <property type="match status" value="1"/>
</dbReference>
<evidence type="ECO:0000313" key="17">
    <source>
        <dbReference type="EMBL" id="UWX05264.1"/>
    </source>
</evidence>
<feature type="transmembrane region" description="Helical" evidence="16">
    <location>
        <begin position="190"/>
        <end position="210"/>
    </location>
</feature>
<organism evidence="17 18">
    <name type="scientific">Taurinivorans muris</name>
    <dbReference type="NCBI Taxonomy" id="2787751"/>
    <lineage>
        <taxon>Bacteria</taxon>
        <taxon>Pseudomonadati</taxon>
        <taxon>Thermodesulfobacteriota</taxon>
        <taxon>Desulfovibrionia</taxon>
        <taxon>Desulfovibrionales</taxon>
        <taxon>Desulfovibrionaceae</taxon>
        <taxon>Taurinivorans</taxon>
    </lineage>
</organism>
<dbReference type="Gene3D" id="1.20.120.1760">
    <property type="match status" value="1"/>
</dbReference>
<keyword evidence="7 15" id="KW-0808">Transferase</keyword>
<evidence type="ECO:0000256" key="2">
    <source>
        <dbReference type="ARBA" id="ARBA00004127"/>
    </source>
</evidence>
<dbReference type="InterPro" id="IPR050324">
    <property type="entry name" value="CDP-alcohol_PTase-I"/>
</dbReference>
<evidence type="ECO:0000256" key="13">
    <source>
        <dbReference type="ARBA" id="ARBA00023264"/>
    </source>
</evidence>
<keyword evidence="13" id="KW-1208">Phospholipid metabolism</keyword>
<evidence type="ECO:0000256" key="9">
    <source>
        <dbReference type="ARBA" id="ARBA00022989"/>
    </source>
</evidence>
<keyword evidence="6" id="KW-0444">Lipid biosynthesis</keyword>
<keyword evidence="11 16" id="KW-0472">Membrane</keyword>
<comment type="subcellular location">
    <subcellularLocation>
        <location evidence="2">Endomembrane system</location>
        <topology evidence="2">Multi-pass membrane protein</topology>
    </subcellularLocation>
</comment>
<keyword evidence="18" id="KW-1185">Reference proteome</keyword>
<evidence type="ECO:0000256" key="10">
    <source>
        <dbReference type="ARBA" id="ARBA00023098"/>
    </source>
</evidence>
<evidence type="ECO:0000256" key="14">
    <source>
        <dbReference type="ARBA" id="ARBA00032361"/>
    </source>
</evidence>
<dbReference type="EMBL" id="CP065938">
    <property type="protein sequence ID" value="UWX05264.1"/>
    <property type="molecule type" value="Genomic_DNA"/>
</dbReference>
<feature type="transmembrane region" description="Helical" evidence="16">
    <location>
        <begin position="130"/>
        <end position="154"/>
    </location>
</feature>
<protein>
    <recommendedName>
        <fullName evidence="5">CDP-diacylglycerol--serine O-phosphatidyltransferase</fullName>
        <ecNumber evidence="4">2.7.8.8</ecNumber>
    </recommendedName>
    <alternativeName>
        <fullName evidence="14">Phosphatidylserine synthase</fullName>
    </alternativeName>
</protein>
<feature type="transmembrane region" description="Helical" evidence="16">
    <location>
        <begin position="12"/>
        <end position="32"/>
    </location>
</feature>
<evidence type="ECO:0000313" key="18">
    <source>
        <dbReference type="Proteomes" id="UP001058120"/>
    </source>
</evidence>
<keyword evidence="10" id="KW-0443">Lipid metabolism</keyword>
<accession>A0ABY5XZF2</accession>
<evidence type="ECO:0000256" key="12">
    <source>
        <dbReference type="ARBA" id="ARBA00023209"/>
    </source>
</evidence>
<proteinExistence type="inferred from homology"/>
<evidence type="ECO:0000256" key="8">
    <source>
        <dbReference type="ARBA" id="ARBA00022692"/>
    </source>
</evidence>
<comment type="catalytic activity">
    <reaction evidence="1">
        <text>a CDP-1,2-diacyl-sn-glycerol + L-serine = a 1,2-diacyl-sn-glycero-3-phospho-L-serine + CMP + H(+)</text>
        <dbReference type="Rhea" id="RHEA:16913"/>
        <dbReference type="ChEBI" id="CHEBI:15378"/>
        <dbReference type="ChEBI" id="CHEBI:33384"/>
        <dbReference type="ChEBI" id="CHEBI:57262"/>
        <dbReference type="ChEBI" id="CHEBI:58332"/>
        <dbReference type="ChEBI" id="CHEBI:60377"/>
        <dbReference type="EC" id="2.7.8.8"/>
    </reaction>
</comment>
<dbReference type="InterPro" id="IPR048254">
    <property type="entry name" value="CDP_ALCOHOL_P_TRANSF_CS"/>
</dbReference>
<dbReference type="InterPro" id="IPR004533">
    <property type="entry name" value="CDP-diaglyc--ser_O-PTrfase"/>
</dbReference>
<keyword evidence="12" id="KW-0594">Phospholipid biosynthesis</keyword>
<dbReference type="PANTHER" id="PTHR14269">
    <property type="entry name" value="CDP-DIACYLGLYCEROL--GLYCEROL-3-PHOSPHATE 3-PHOSPHATIDYLTRANSFERASE-RELATED"/>
    <property type="match status" value="1"/>
</dbReference>
<feature type="transmembrane region" description="Helical" evidence="16">
    <location>
        <begin position="100"/>
        <end position="118"/>
    </location>
</feature>
<keyword evidence="9 16" id="KW-1133">Transmembrane helix</keyword>
<evidence type="ECO:0000256" key="1">
    <source>
        <dbReference type="ARBA" id="ARBA00000287"/>
    </source>
</evidence>
<evidence type="ECO:0000256" key="4">
    <source>
        <dbReference type="ARBA" id="ARBA00013174"/>
    </source>
</evidence>
<dbReference type="GO" id="GO:0003882">
    <property type="term" value="F:CDP-diacylglycerol-serine O-phosphatidyltransferase activity"/>
    <property type="evidence" value="ECO:0007669"/>
    <property type="project" value="UniProtKB-EC"/>
</dbReference>
<dbReference type="NCBIfam" id="TIGR00473">
    <property type="entry name" value="pssA"/>
    <property type="match status" value="1"/>
</dbReference>
<evidence type="ECO:0000256" key="11">
    <source>
        <dbReference type="ARBA" id="ARBA00023136"/>
    </source>
</evidence>
<dbReference type="PANTHER" id="PTHR14269:SF61">
    <property type="entry name" value="CDP-DIACYLGLYCEROL--SERINE O-PHOSPHATIDYLTRANSFERASE"/>
    <property type="match status" value="1"/>
</dbReference>